<gene>
    <name evidence="1" type="primary">cpcE</name>
    <name evidence="1" type="ORF">PCKR_611</name>
    <name evidence="2" type="ORF">PFK_611</name>
</gene>
<dbReference type="SMART" id="SM00567">
    <property type="entry name" value="EZ_HEAT"/>
    <property type="match status" value="6"/>
</dbReference>
<protein>
    <submittedName>
        <fullName evidence="1 2">Phycocyanin alpha phycocyanobilin lyase</fullName>
    </submittedName>
</protein>
<dbReference type="InterPro" id="IPR016024">
    <property type="entry name" value="ARM-type_fold"/>
</dbReference>
<organism evidence="1">
    <name type="scientific">Paulinella micropora</name>
    <dbReference type="NCBI Taxonomy" id="1928728"/>
    <lineage>
        <taxon>Eukaryota</taxon>
        <taxon>Sar</taxon>
        <taxon>Rhizaria</taxon>
        <taxon>Cercozoa</taxon>
        <taxon>Imbricatea</taxon>
        <taxon>Silicofilosea</taxon>
        <taxon>Euglyphida</taxon>
        <taxon>Paulinellidae</taxon>
        <taxon>Paulinella</taxon>
    </lineage>
</organism>
<sequence length="286" mass="31826">MNRRPNEMNENHQPLYDINRSSKPLSEAEALFWLKQDNDISMQYYAAWWLGRNRSTHPDTVPLLCKALDQRQKIESTSTDSNKVAYNAARALGKLNNRAAVPSLLQALQEDDYKLKEASARSLGDLRIEDAVEPLMKILAGGPQVAGSVQENSPRLKEPCEAILEALGNIGCSNPKVLSILKSFSDHDRPIIRGAACRALLQLTGDTCWANILMQLLSHHQLQVRRSILIDIGAIGWRPALKPIMETLAENSLKLIALRGLIENSSPSHPQDPSINEILLSMDQLL</sequence>
<dbReference type="Pfam" id="PF03130">
    <property type="entry name" value="HEAT_PBS"/>
    <property type="match status" value="1"/>
</dbReference>
<dbReference type="InterPro" id="IPR004155">
    <property type="entry name" value="PBS_lyase_HEAT"/>
</dbReference>
<reference evidence="1" key="1">
    <citation type="journal article" date="2017" name="Protist">
        <title>Diversity of the Photosynthetic Paulinella Species, with the Description of Paulinella micropora sp. nov. and the Chromatophore Genome Sequence for strain KR01.</title>
        <authorList>
            <person name="Lhee D."/>
            <person name="Yang E.C."/>
            <person name="Kim J.I."/>
            <person name="Nakayama T."/>
            <person name="Zuccarello G."/>
            <person name="Andersen R.A."/>
            <person name="Yoon H.S."/>
        </authorList>
    </citation>
    <scope>NUCLEOTIDE SEQUENCE</scope>
    <source>
        <strain evidence="2">FK01</strain>
        <strain evidence="1">KR01</strain>
    </source>
</reference>
<dbReference type="EMBL" id="KX897545">
    <property type="protein sequence ID" value="APP88386.1"/>
    <property type="molecule type" value="Genomic_DNA"/>
</dbReference>
<dbReference type="InterPro" id="IPR011989">
    <property type="entry name" value="ARM-like"/>
</dbReference>
<evidence type="ECO:0000313" key="2">
    <source>
        <dbReference type="EMBL" id="AQX45153.1"/>
    </source>
</evidence>
<proteinExistence type="predicted"/>
<evidence type="ECO:0000313" key="1">
    <source>
        <dbReference type="EMBL" id="APP88386.1"/>
    </source>
</evidence>
<keyword evidence="1" id="KW-0934">Plastid</keyword>
<geneLocation type="plastid" evidence="1"/>
<dbReference type="Gene3D" id="1.25.10.10">
    <property type="entry name" value="Leucine-rich Repeat Variant"/>
    <property type="match status" value="2"/>
</dbReference>
<accession>A0A1L5YCG1</accession>
<dbReference type="PANTHER" id="PTHR12697:SF5">
    <property type="entry name" value="DEOXYHYPUSINE HYDROXYLASE"/>
    <property type="match status" value="1"/>
</dbReference>
<dbReference type="GO" id="GO:0016491">
    <property type="term" value="F:oxidoreductase activity"/>
    <property type="evidence" value="ECO:0007669"/>
    <property type="project" value="TreeGrafter"/>
</dbReference>
<dbReference type="AlphaFoldDB" id="A0A1L5YCG1"/>
<dbReference type="SUPFAM" id="SSF48371">
    <property type="entry name" value="ARM repeat"/>
    <property type="match status" value="1"/>
</dbReference>
<dbReference type="EMBL" id="KY124271">
    <property type="protein sequence ID" value="AQX45153.1"/>
    <property type="molecule type" value="Genomic_DNA"/>
</dbReference>
<dbReference type="GO" id="GO:0016829">
    <property type="term" value="F:lyase activity"/>
    <property type="evidence" value="ECO:0007669"/>
    <property type="project" value="UniProtKB-KW"/>
</dbReference>
<name>A0A1L5YCG1_9EUKA</name>
<dbReference type="Pfam" id="PF13646">
    <property type="entry name" value="HEAT_2"/>
    <property type="match status" value="1"/>
</dbReference>
<keyword evidence="1" id="KW-0456">Lyase</keyword>
<dbReference type="PANTHER" id="PTHR12697">
    <property type="entry name" value="PBS LYASE HEAT-LIKE PROTEIN"/>
    <property type="match status" value="1"/>
</dbReference>